<evidence type="ECO:0000313" key="7">
    <source>
        <dbReference type="EMBL" id="CAI9116450.1"/>
    </source>
</evidence>
<name>A0AAV1E9U3_OLDCO</name>
<sequence>MAAHLILSLSRPLHSGISAISPTMSNLLSTDDLLKTYRKTPFNSQCEHDYYPGSRSSSSCCSTCSSSMKKGDGHAIFTAECWHSFHFNCITSYLKGGQGNHQVCAVCNVKGTEISLQSGFNDDDIPESKLSFPEDELSTMKLKTYTEFPAVSQSSAPDNFAVLINLQVSGQLFEPSFRVPVDIVTVLDVSGNMKGSKIALLKQAMEFLIQNLGPNDRLSVVAFSDAAWCLFLLCWMSESGKQQALQALNLLEVVGSTNIADGLIMGTKVLEDRKYKNPVASILLLSDGQDNHMFKQLHYRQNHRPDYRRLLPELQVNIQCADPWVSLSSIKAGSFANQVTADGKKGSIDVGDLYADEERDFLVTVKVPTEISRDETALLKVKCVYSDLLTMEMMIVRSEEVRIRRHEKAGHQDVSVEVDRQQRRLEAVEAMALALAATEKGDLSGATSFLEECRKKLLESVSAKSHDILCLALEAELKGMQEKLANRIVYRRYGRARICKGMRSFRMQRASGAGLSEAERAYQTPEMAKMVKKSKAA</sequence>
<dbReference type="SUPFAM" id="SSF53300">
    <property type="entry name" value="vWA-like"/>
    <property type="match status" value="1"/>
</dbReference>
<dbReference type="InterPro" id="IPR051266">
    <property type="entry name" value="CLCR"/>
</dbReference>
<dbReference type="Pfam" id="PF13519">
    <property type="entry name" value="VWA_2"/>
    <property type="match status" value="1"/>
</dbReference>
<gene>
    <name evidence="7" type="ORF">OLC1_LOCUS22740</name>
</gene>
<keyword evidence="3" id="KW-0862">Zinc</keyword>
<dbReference type="EMBL" id="OX459125">
    <property type="protein sequence ID" value="CAI9116450.1"/>
    <property type="molecule type" value="Genomic_DNA"/>
</dbReference>
<dbReference type="AlphaFoldDB" id="A0AAV1E9U3"/>
<dbReference type="PROSITE" id="PS50089">
    <property type="entry name" value="ZF_RING_2"/>
    <property type="match status" value="1"/>
</dbReference>
<evidence type="ECO:0000256" key="4">
    <source>
        <dbReference type="PROSITE-ProRule" id="PRU00175"/>
    </source>
</evidence>
<dbReference type="InterPro" id="IPR001841">
    <property type="entry name" value="Znf_RING"/>
</dbReference>
<accession>A0AAV1E9U3</accession>
<proteinExistence type="predicted"/>
<dbReference type="Gene3D" id="3.40.50.410">
    <property type="entry name" value="von Willebrand factor, type A domain"/>
    <property type="match status" value="1"/>
</dbReference>
<dbReference type="InterPro" id="IPR018957">
    <property type="entry name" value="Znf_C3HC4_RING-type"/>
</dbReference>
<dbReference type="SMART" id="SM00327">
    <property type="entry name" value="VWA"/>
    <property type="match status" value="1"/>
</dbReference>
<dbReference type="SMART" id="SM00184">
    <property type="entry name" value="RING"/>
    <property type="match status" value="1"/>
</dbReference>
<dbReference type="GO" id="GO:0008270">
    <property type="term" value="F:zinc ion binding"/>
    <property type="evidence" value="ECO:0007669"/>
    <property type="project" value="UniProtKB-KW"/>
</dbReference>
<evidence type="ECO:0000313" key="8">
    <source>
        <dbReference type="Proteomes" id="UP001161247"/>
    </source>
</evidence>
<dbReference type="InterPro" id="IPR013083">
    <property type="entry name" value="Znf_RING/FYVE/PHD"/>
</dbReference>
<keyword evidence="2 4" id="KW-0863">Zinc-finger</keyword>
<feature type="domain" description="RING-type" evidence="5">
    <location>
        <begin position="61"/>
        <end position="108"/>
    </location>
</feature>
<evidence type="ECO:0000256" key="2">
    <source>
        <dbReference type="ARBA" id="ARBA00022771"/>
    </source>
</evidence>
<evidence type="ECO:0000259" key="5">
    <source>
        <dbReference type="PROSITE" id="PS50089"/>
    </source>
</evidence>
<dbReference type="PROSITE" id="PS50234">
    <property type="entry name" value="VWFA"/>
    <property type="match status" value="1"/>
</dbReference>
<dbReference type="Pfam" id="PF00097">
    <property type="entry name" value="zf-C3HC4"/>
    <property type="match status" value="1"/>
</dbReference>
<keyword evidence="1" id="KW-0479">Metal-binding</keyword>
<dbReference type="Gene3D" id="3.30.40.10">
    <property type="entry name" value="Zinc/RING finger domain, C3HC4 (zinc finger)"/>
    <property type="match status" value="1"/>
</dbReference>
<dbReference type="PANTHER" id="PTHR10579">
    <property type="entry name" value="CALCIUM-ACTIVATED CHLORIDE CHANNEL REGULATOR"/>
    <property type="match status" value="1"/>
</dbReference>
<evidence type="ECO:0000259" key="6">
    <source>
        <dbReference type="PROSITE" id="PS50234"/>
    </source>
</evidence>
<dbReference type="SUPFAM" id="SSF57850">
    <property type="entry name" value="RING/U-box"/>
    <property type="match status" value="1"/>
</dbReference>
<dbReference type="InterPro" id="IPR036465">
    <property type="entry name" value="vWFA_dom_sf"/>
</dbReference>
<protein>
    <submittedName>
        <fullName evidence="7">OLC1v1017592C1</fullName>
    </submittedName>
</protein>
<dbReference type="Proteomes" id="UP001161247">
    <property type="component" value="Chromosome 8"/>
</dbReference>
<dbReference type="InterPro" id="IPR002035">
    <property type="entry name" value="VWF_A"/>
</dbReference>
<reference evidence="7" key="1">
    <citation type="submission" date="2023-03" db="EMBL/GenBank/DDBJ databases">
        <authorList>
            <person name="Julca I."/>
        </authorList>
    </citation>
    <scope>NUCLEOTIDE SEQUENCE</scope>
</reference>
<dbReference type="PANTHER" id="PTHR10579:SF43">
    <property type="entry name" value="ZINC FINGER (C3HC4-TYPE RING FINGER) FAMILY PROTEIN"/>
    <property type="match status" value="1"/>
</dbReference>
<keyword evidence="8" id="KW-1185">Reference proteome</keyword>
<organism evidence="7 8">
    <name type="scientific">Oldenlandia corymbosa var. corymbosa</name>
    <dbReference type="NCBI Taxonomy" id="529605"/>
    <lineage>
        <taxon>Eukaryota</taxon>
        <taxon>Viridiplantae</taxon>
        <taxon>Streptophyta</taxon>
        <taxon>Embryophyta</taxon>
        <taxon>Tracheophyta</taxon>
        <taxon>Spermatophyta</taxon>
        <taxon>Magnoliopsida</taxon>
        <taxon>eudicotyledons</taxon>
        <taxon>Gunneridae</taxon>
        <taxon>Pentapetalae</taxon>
        <taxon>asterids</taxon>
        <taxon>lamiids</taxon>
        <taxon>Gentianales</taxon>
        <taxon>Rubiaceae</taxon>
        <taxon>Rubioideae</taxon>
        <taxon>Spermacoceae</taxon>
        <taxon>Hedyotis-Oldenlandia complex</taxon>
        <taxon>Oldenlandia</taxon>
    </lineage>
</organism>
<evidence type="ECO:0000256" key="1">
    <source>
        <dbReference type="ARBA" id="ARBA00022723"/>
    </source>
</evidence>
<evidence type="ECO:0000256" key="3">
    <source>
        <dbReference type="ARBA" id="ARBA00022833"/>
    </source>
</evidence>
<feature type="domain" description="VWFA" evidence="6">
    <location>
        <begin position="182"/>
        <end position="334"/>
    </location>
</feature>